<dbReference type="SUPFAM" id="SSF53474">
    <property type="entry name" value="alpha/beta-Hydrolases"/>
    <property type="match status" value="1"/>
</dbReference>
<evidence type="ECO:0000313" key="3">
    <source>
        <dbReference type="Proteomes" id="UP001568698"/>
    </source>
</evidence>
<organism evidence="2 3">
    <name type="scientific">Pseudodesulfovibrio karagichevae</name>
    <dbReference type="NCBI Taxonomy" id="3239305"/>
    <lineage>
        <taxon>Bacteria</taxon>
        <taxon>Pseudomonadati</taxon>
        <taxon>Thermodesulfobacteriota</taxon>
        <taxon>Desulfovibrionia</taxon>
        <taxon>Desulfovibrionales</taxon>
        <taxon>Desulfovibrionaceae</taxon>
    </lineage>
</organism>
<dbReference type="GO" id="GO:0016787">
    <property type="term" value="F:hydrolase activity"/>
    <property type="evidence" value="ECO:0007669"/>
    <property type="project" value="UniProtKB-KW"/>
</dbReference>
<accession>A0ABV4JYX8</accession>
<gene>
    <name evidence="2" type="ORF">AB6M95_04040</name>
</gene>
<dbReference type="Proteomes" id="UP001568698">
    <property type="component" value="Unassembled WGS sequence"/>
</dbReference>
<dbReference type="PANTHER" id="PTHR43194:SF2">
    <property type="entry name" value="PEROXISOMAL MEMBRANE PROTEIN LPX1"/>
    <property type="match status" value="1"/>
</dbReference>
<evidence type="ECO:0000313" key="2">
    <source>
        <dbReference type="EMBL" id="MEZ7195908.1"/>
    </source>
</evidence>
<dbReference type="Pfam" id="PF12697">
    <property type="entry name" value="Abhydrolase_6"/>
    <property type="match status" value="1"/>
</dbReference>
<sequence length="262" mass="28418">MPTNTSTNDRPGIVLFVHGALADERVWQEHIGLFRGEQEASAVTLRHFGVHGDRDQGEFGLNTHADDLAGELARLAVHGPVHVVAWSYGADVALNAVVRHPGRAASLLVYEPGYPGCLSEEEMHVFGRDAGAMFGPIFALVGDGLIPQAVEALVDKSAGRMGYFAAQPEAVRNQQLENGHTLRRQLHQQETPDLGVARLAEIDIPLTVAWGEDSRPLFRAVSVGVARAVPGARVHPVDRANHMLPVESPRRFVDIVRQHLGA</sequence>
<dbReference type="InterPro" id="IPR029058">
    <property type="entry name" value="AB_hydrolase_fold"/>
</dbReference>
<feature type="domain" description="AB hydrolase-1" evidence="1">
    <location>
        <begin position="14"/>
        <end position="254"/>
    </location>
</feature>
<keyword evidence="3" id="KW-1185">Reference proteome</keyword>
<dbReference type="InterPro" id="IPR000073">
    <property type="entry name" value="AB_hydrolase_1"/>
</dbReference>
<protein>
    <submittedName>
        <fullName evidence="2">Alpha/beta fold hydrolase</fullName>
    </submittedName>
</protein>
<proteinExistence type="predicted"/>
<dbReference type="InterPro" id="IPR050228">
    <property type="entry name" value="Carboxylesterase_BioH"/>
</dbReference>
<dbReference type="EMBL" id="JBGLYH010000006">
    <property type="protein sequence ID" value="MEZ7195908.1"/>
    <property type="molecule type" value="Genomic_DNA"/>
</dbReference>
<dbReference type="Gene3D" id="3.40.50.1820">
    <property type="entry name" value="alpha/beta hydrolase"/>
    <property type="match status" value="1"/>
</dbReference>
<dbReference type="RefSeq" id="WP_371385450.1">
    <property type="nucleotide sequence ID" value="NZ_JBGLYH010000006.1"/>
</dbReference>
<evidence type="ECO:0000259" key="1">
    <source>
        <dbReference type="Pfam" id="PF12697"/>
    </source>
</evidence>
<name>A0ABV4JYX8_9BACT</name>
<comment type="caution">
    <text evidence="2">The sequence shown here is derived from an EMBL/GenBank/DDBJ whole genome shotgun (WGS) entry which is preliminary data.</text>
</comment>
<dbReference type="PANTHER" id="PTHR43194">
    <property type="entry name" value="HYDROLASE ALPHA/BETA FOLD FAMILY"/>
    <property type="match status" value="1"/>
</dbReference>
<reference evidence="2 3" key="1">
    <citation type="submission" date="2024-08" db="EMBL/GenBank/DDBJ databases">
        <title>Sulfate-reducing bacteria isolated from formation water of the oil field in Kazakhstan and description of Pseudodesulfovibrio sp.</title>
        <authorList>
            <person name="Bidzhieva S.K."/>
            <person name="Tourova T.P."/>
            <person name="Grouzdev D.S."/>
            <person name="Beletsky A.V."/>
            <person name="Sokolova D.S."/>
            <person name="Samigullina S.R."/>
            <person name="Poltaraus A.B."/>
            <person name="Avtukh A.N."/>
            <person name="Tereshina V.M."/>
            <person name="Zhaparov N.S."/>
            <person name="Mardanov A.V."/>
            <person name="Nazina T.N."/>
        </authorList>
    </citation>
    <scope>NUCLEOTIDE SEQUENCE [LARGE SCALE GENOMIC DNA]</scope>
    <source>
        <strain evidence="2 3">9FUS</strain>
    </source>
</reference>
<keyword evidence="2" id="KW-0378">Hydrolase</keyword>